<organism evidence="2 3">
    <name type="scientific">Lachancea mirantina</name>
    <dbReference type="NCBI Taxonomy" id="1230905"/>
    <lineage>
        <taxon>Eukaryota</taxon>
        <taxon>Fungi</taxon>
        <taxon>Dikarya</taxon>
        <taxon>Ascomycota</taxon>
        <taxon>Saccharomycotina</taxon>
        <taxon>Saccharomycetes</taxon>
        <taxon>Saccharomycetales</taxon>
        <taxon>Saccharomycetaceae</taxon>
        <taxon>Lachancea</taxon>
    </lineage>
</organism>
<evidence type="ECO:0000259" key="1">
    <source>
        <dbReference type="SMART" id="SM00651"/>
    </source>
</evidence>
<keyword evidence="3" id="KW-1185">Reference proteome</keyword>
<dbReference type="AlphaFoldDB" id="A0A1G4JM44"/>
<dbReference type="SUPFAM" id="SSF50182">
    <property type="entry name" value="Sm-like ribonucleoproteins"/>
    <property type="match status" value="1"/>
</dbReference>
<evidence type="ECO:0000313" key="3">
    <source>
        <dbReference type="Proteomes" id="UP000191024"/>
    </source>
</evidence>
<sequence length="88" mass="9859">MEYLKLQDYIGAKLLVTVNKDRLIVGNLVAVDCSCNLLLDGVEETTRHCKRRLGLVSVPGSTIDSVELDKHEIDKMIARRHAILQDVV</sequence>
<protein>
    <submittedName>
        <fullName evidence="2">LAMI_0E06524g1_1</fullName>
    </submittedName>
</protein>
<dbReference type="GO" id="GO:0032991">
    <property type="term" value="C:protein-containing complex"/>
    <property type="evidence" value="ECO:0007669"/>
    <property type="project" value="UniProtKB-ARBA"/>
</dbReference>
<dbReference type="InterPro" id="IPR010920">
    <property type="entry name" value="LSM_dom_sf"/>
</dbReference>
<dbReference type="Gene3D" id="2.30.30.100">
    <property type="match status" value="1"/>
</dbReference>
<dbReference type="Pfam" id="PF01423">
    <property type="entry name" value="LSM"/>
    <property type="match status" value="1"/>
</dbReference>
<name>A0A1G4JM44_9SACH</name>
<dbReference type="OrthoDB" id="368909at2759"/>
<feature type="domain" description="Sm" evidence="1">
    <location>
        <begin position="4"/>
        <end position="68"/>
    </location>
</feature>
<gene>
    <name evidence="2" type="ORF">LAMI_0E06524G</name>
</gene>
<evidence type="ECO:0000313" key="2">
    <source>
        <dbReference type="EMBL" id="SCU91595.1"/>
    </source>
</evidence>
<dbReference type="STRING" id="1230905.A0A1G4JM44"/>
<dbReference type="EMBL" id="LT598465">
    <property type="protein sequence ID" value="SCU91595.1"/>
    <property type="molecule type" value="Genomic_DNA"/>
</dbReference>
<dbReference type="Proteomes" id="UP000191024">
    <property type="component" value="Chromosome E"/>
</dbReference>
<accession>A0A1G4JM44</accession>
<proteinExistence type="predicted"/>
<dbReference type="SMART" id="SM00651">
    <property type="entry name" value="Sm"/>
    <property type="match status" value="1"/>
</dbReference>
<reference evidence="2 3" key="1">
    <citation type="submission" date="2016-03" db="EMBL/GenBank/DDBJ databases">
        <authorList>
            <person name="Devillers H."/>
        </authorList>
    </citation>
    <scope>NUCLEOTIDE SEQUENCE [LARGE SCALE GENOMIC DNA]</scope>
    <source>
        <strain evidence="2">CBS 11717</strain>
    </source>
</reference>
<dbReference type="InterPro" id="IPR001163">
    <property type="entry name" value="Sm_dom_euk/arc"/>
</dbReference>